<keyword evidence="2" id="KW-1133">Transmembrane helix</keyword>
<organism evidence="3 4">
    <name type="scientific">candidate division WWE3 bacterium</name>
    <dbReference type="NCBI Taxonomy" id="2053526"/>
    <lineage>
        <taxon>Bacteria</taxon>
        <taxon>Katanobacteria</taxon>
    </lineage>
</organism>
<accession>A0A928Y4N3</accession>
<evidence type="ECO:0000313" key="4">
    <source>
        <dbReference type="Proteomes" id="UP000710385"/>
    </source>
</evidence>
<keyword evidence="2" id="KW-0812">Transmembrane</keyword>
<dbReference type="EMBL" id="JABTTY010000001">
    <property type="protein sequence ID" value="MBE7525010.1"/>
    <property type="molecule type" value="Genomic_DNA"/>
</dbReference>
<feature type="region of interest" description="Disordered" evidence="1">
    <location>
        <begin position="951"/>
        <end position="1019"/>
    </location>
</feature>
<name>A0A928Y4N3_UNCKA</name>
<sequence>MEGRSIPAPDADIVRQRERTWRAAVLILAFIGVLLPLEVLQAGPVKDLINYILLGLATILGWLIQFLGTFIVMLVHVVIDVSQYNAFVSSAPVQAGWPLVRDVVNMFFIVVLLVSAFATIVQWKTGQWRYNVVLPKLLLMAVLVNFSLTLIGLLIDFSQVVMLTFVNGFKSAAGGNFITALKLDKIMKLPGDPTLGQSQAAVEAGQLSQQQDSLLIKLLMGEILGIFFLTITLSMLVILLLYLLFRVVGLWIALILSPAAFFASAISKTSVAQYVNVITEGYWSKLGAMLVGGPIMAFFLWLTLATVQQGGFGSFAAQQAAAGETAQLQQSYFATAVGNVQEVATFFVAIIMLMMGVQAAVSIGSSFSPTLGRVAGGIQRGGVAAARFLSYGGLLAGGAMAARGVERGARAAGRAGARGAVAVGRVAESRLNLAGRAGGVLQAAGAATGITALGVAGGQLRGRRVARRREFEERMEGATRDVSAGERMQALERYASRSVDADKKRAAELQLAQLRTSSDGMKATREQKEAEYKASGMSADMAAALAERDARSMAAQDRDLITRIGEETNDQKLLDEARKESQKRPDWIQDDDALRRQVTRMIDDGDANDFMKNVDSRAYQDPRVLDAILTGSGMLDESGEFNKENEYYKKLVEKGGTKGQLLRQRVGELTAAAASRNMPVGAFIQSGEMAGGMYMPGGRDANGRSQYRLYTAKEMEEGAVRAAAAGPARARRRDREIEAGKSEVERYRAAGDARGVQEAQLGMMRAGSRLDEAYKISNGAFENEAEGKSFTANISAIHQAAKQDVNIYNQMDFQTLQQNPRGYNEARRRFAGATDVGALERAAEQAKGSGNKNALESVGRMARIMDQEGARIETVIDKHNKAQEKLGAGAVFVDKKTIKTAKSQADLAAALGASGLNINMLDVDVLKKRDQIRKGSLRDLTGSVSERTARSLAGAAGSATTAAGTSARETLTAEGRLERRLRRGGYRGEGPAGGGGGAPPATPPPGTPPAAPPRGGNAP</sequence>
<feature type="compositionally biased region" description="Pro residues" evidence="1">
    <location>
        <begin position="1000"/>
        <end position="1012"/>
    </location>
</feature>
<evidence type="ECO:0000313" key="3">
    <source>
        <dbReference type="EMBL" id="MBE7525010.1"/>
    </source>
</evidence>
<feature type="transmembrane region" description="Helical" evidence="2">
    <location>
        <begin position="343"/>
        <end position="363"/>
    </location>
</feature>
<dbReference type="AlphaFoldDB" id="A0A928Y4N3"/>
<reference evidence="3" key="1">
    <citation type="submission" date="2020-05" db="EMBL/GenBank/DDBJ databases">
        <title>High-Quality Genomes of Partial-Nitritation/Anammox System by Hierarchical Clustering Based Hybrid Assembly.</title>
        <authorList>
            <person name="Liu L."/>
            <person name="Wang Y."/>
            <person name="Che Y."/>
            <person name="Chen Y."/>
            <person name="Xia Y."/>
            <person name="Luo R."/>
            <person name="Cheng S.H."/>
            <person name="Zheng C."/>
            <person name="Zhang T."/>
        </authorList>
    </citation>
    <scope>NUCLEOTIDE SEQUENCE</scope>
    <source>
        <strain evidence="3">H1_PAT1</strain>
    </source>
</reference>
<feature type="transmembrane region" description="Helical" evidence="2">
    <location>
        <begin position="286"/>
        <end position="304"/>
    </location>
</feature>
<feature type="transmembrane region" description="Helical" evidence="2">
    <location>
        <begin position="133"/>
        <end position="155"/>
    </location>
</feature>
<feature type="transmembrane region" description="Helical" evidence="2">
    <location>
        <begin position="223"/>
        <end position="242"/>
    </location>
</feature>
<comment type="caution">
    <text evidence="3">The sequence shown here is derived from an EMBL/GenBank/DDBJ whole genome shotgun (WGS) entry which is preliminary data.</text>
</comment>
<gene>
    <name evidence="3" type="ORF">HS096_01260</name>
</gene>
<dbReference type="Proteomes" id="UP000710385">
    <property type="component" value="Unassembled WGS sequence"/>
</dbReference>
<feature type="transmembrane region" description="Helical" evidence="2">
    <location>
        <begin position="52"/>
        <end position="79"/>
    </location>
</feature>
<proteinExistence type="predicted"/>
<feature type="transmembrane region" description="Helical" evidence="2">
    <location>
        <begin position="20"/>
        <end position="40"/>
    </location>
</feature>
<evidence type="ECO:0000256" key="2">
    <source>
        <dbReference type="SAM" id="Phobius"/>
    </source>
</evidence>
<keyword evidence="2" id="KW-0472">Membrane</keyword>
<feature type="compositionally biased region" description="Gly residues" evidence="1">
    <location>
        <begin position="987"/>
        <end position="998"/>
    </location>
</feature>
<feature type="transmembrane region" description="Helical" evidence="2">
    <location>
        <begin position="248"/>
        <end position="266"/>
    </location>
</feature>
<protein>
    <submittedName>
        <fullName evidence="3">Uncharacterized protein</fullName>
    </submittedName>
</protein>
<feature type="compositionally biased region" description="Low complexity" evidence="1">
    <location>
        <begin position="951"/>
        <end position="974"/>
    </location>
</feature>
<feature type="transmembrane region" description="Helical" evidence="2">
    <location>
        <begin position="99"/>
        <end position="121"/>
    </location>
</feature>
<evidence type="ECO:0000256" key="1">
    <source>
        <dbReference type="SAM" id="MobiDB-lite"/>
    </source>
</evidence>